<evidence type="ECO:0000313" key="2">
    <source>
        <dbReference type="EnsemblPlants" id="Pp3c17_260V3.1"/>
    </source>
</evidence>
<reference evidence="1 3" key="1">
    <citation type="journal article" date="2008" name="Science">
        <title>The Physcomitrella genome reveals evolutionary insights into the conquest of land by plants.</title>
        <authorList>
            <person name="Rensing S."/>
            <person name="Lang D."/>
            <person name="Zimmer A."/>
            <person name="Terry A."/>
            <person name="Salamov A."/>
            <person name="Shapiro H."/>
            <person name="Nishiyama T."/>
            <person name="Perroud P.-F."/>
            <person name="Lindquist E."/>
            <person name="Kamisugi Y."/>
            <person name="Tanahashi T."/>
            <person name="Sakakibara K."/>
            <person name="Fujita T."/>
            <person name="Oishi K."/>
            <person name="Shin-I T."/>
            <person name="Kuroki Y."/>
            <person name="Toyoda A."/>
            <person name="Suzuki Y."/>
            <person name="Hashimoto A."/>
            <person name="Yamaguchi K."/>
            <person name="Sugano A."/>
            <person name="Kohara Y."/>
            <person name="Fujiyama A."/>
            <person name="Anterola A."/>
            <person name="Aoki S."/>
            <person name="Ashton N."/>
            <person name="Barbazuk W.B."/>
            <person name="Barker E."/>
            <person name="Bennetzen J."/>
            <person name="Bezanilla M."/>
            <person name="Blankenship R."/>
            <person name="Cho S.H."/>
            <person name="Dutcher S."/>
            <person name="Estelle M."/>
            <person name="Fawcett J.A."/>
            <person name="Gundlach H."/>
            <person name="Hanada K."/>
            <person name="Heyl A."/>
            <person name="Hicks K.A."/>
            <person name="Hugh J."/>
            <person name="Lohr M."/>
            <person name="Mayer K."/>
            <person name="Melkozernov A."/>
            <person name="Murata T."/>
            <person name="Nelson D."/>
            <person name="Pils B."/>
            <person name="Prigge M."/>
            <person name="Reiss B."/>
            <person name="Renner T."/>
            <person name="Rombauts S."/>
            <person name="Rushton P."/>
            <person name="Sanderfoot A."/>
            <person name="Schween G."/>
            <person name="Shiu S.-H."/>
            <person name="Stueber K."/>
            <person name="Theodoulou F.L."/>
            <person name="Tu H."/>
            <person name="Van de Peer Y."/>
            <person name="Verrier P.J."/>
            <person name="Waters E."/>
            <person name="Wood A."/>
            <person name="Yang L."/>
            <person name="Cove D."/>
            <person name="Cuming A."/>
            <person name="Hasebe M."/>
            <person name="Lucas S."/>
            <person name="Mishler D.B."/>
            <person name="Reski R."/>
            <person name="Grigoriev I."/>
            <person name="Quatrano R.S."/>
            <person name="Boore J.L."/>
        </authorList>
    </citation>
    <scope>NUCLEOTIDE SEQUENCE [LARGE SCALE GENOMIC DNA]</scope>
    <source>
        <strain evidence="2 3">cv. Gransden 2004</strain>
    </source>
</reference>
<accession>A0A2K1J280</accession>
<dbReference type="AlphaFoldDB" id="A0A2K1J280"/>
<dbReference type="STRING" id="3218.A0A2K1J280"/>
<dbReference type="EnsemblPlants" id="Pp3c17_260V3.1">
    <property type="protein sequence ID" value="Pp3c17_260V3.1"/>
    <property type="gene ID" value="Pp3c17_260"/>
</dbReference>
<sequence>MFFSSAVGSETFKELLDGDTYKFYSNGEWQVSTSGKSIGVLNPTTLKLQFKVQVIHEGFLYN</sequence>
<keyword evidence="3" id="KW-1185">Reference proteome</keyword>
<dbReference type="Gramene" id="Pp3c17_260V3.1">
    <property type="protein sequence ID" value="Pp3c17_260V3.1"/>
    <property type="gene ID" value="Pp3c17_260"/>
</dbReference>
<gene>
    <name evidence="1" type="ORF">PHYPA_021479</name>
</gene>
<reference evidence="1 3" key="2">
    <citation type="journal article" date="2018" name="Plant J.">
        <title>The Physcomitrella patens chromosome-scale assembly reveals moss genome structure and evolution.</title>
        <authorList>
            <person name="Lang D."/>
            <person name="Ullrich K.K."/>
            <person name="Murat F."/>
            <person name="Fuchs J."/>
            <person name="Jenkins J."/>
            <person name="Haas F.B."/>
            <person name="Piednoel M."/>
            <person name="Gundlach H."/>
            <person name="Van Bel M."/>
            <person name="Meyberg R."/>
            <person name="Vives C."/>
            <person name="Morata J."/>
            <person name="Symeonidi A."/>
            <person name="Hiss M."/>
            <person name="Muchero W."/>
            <person name="Kamisugi Y."/>
            <person name="Saleh O."/>
            <person name="Blanc G."/>
            <person name="Decker E.L."/>
            <person name="van Gessel N."/>
            <person name="Grimwood J."/>
            <person name="Hayes R.D."/>
            <person name="Graham S.W."/>
            <person name="Gunter L.E."/>
            <person name="McDaniel S.F."/>
            <person name="Hoernstein S.N.W."/>
            <person name="Larsson A."/>
            <person name="Li F.W."/>
            <person name="Perroud P.F."/>
            <person name="Phillips J."/>
            <person name="Ranjan P."/>
            <person name="Rokshar D.S."/>
            <person name="Rothfels C.J."/>
            <person name="Schneider L."/>
            <person name="Shu S."/>
            <person name="Stevenson D.W."/>
            <person name="Thummler F."/>
            <person name="Tillich M."/>
            <person name="Villarreal Aguilar J.C."/>
            <person name="Widiez T."/>
            <person name="Wong G.K."/>
            <person name="Wymore A."/>
            <person name="Zhang Y."/>
            <person name="Zimmer A.D."/>
            <person name="Quatrano R.S."/>
            <person name="Mayer K.F.X."/>
            <person name="Goodstein D."/>
            <person name="Casacuberta J.M."/>
            <person name="Vandepoele K."/>
            <person name="Reski R."/>
            <person name="Cuming A.C."/>
            <person name="Tuskan G.A."/>
            <person name="Maumus F."/>
            <person name="Salse J."/>
            <person name="Schmutz J."/>
            <person name="Rensing S.A."/>
        </authorList>
    </citation>
    <scope>NUCLEOTIDE SEQUENCE [LARGE SCALE GENOMIC DNA]</scope>
    <source>
        <strain evidence="2 3">cv. Gransden 2004</strain>
    </source>
</reference>
<name>A0A2K1J280_PHYPA</name>
<protein>
    <submittedName>
        <fullName evidence="1 2">Uncharacterized protein</fullName>
    </submittedName>
</protein>
<dbReference type="PaxDb" id="3218-PP1S148_155V6.1"/>
<evidence type="ECO:0000313" key="1">
    <source>
        <dbReference type="EMBL" id="PNR35629.1"/>
    </source>
</evidence>
<dbReference type="Proteomes" id="UP000006727">
    <property type="component" value="Chromosome 17"/>
</dbReference>
<evidence type="ECO:0000313" key="3">
    <source>
        <dbReference type="Proteomes" id="UP000006727"/>
    </source>
</evidence>
<reference evidence="2" key="3">
    <citation type="submission" date="2020-12" db="UniProtKB">
        <authorList>
            <consortium name="EnsemblPlants"/>
        </authorList>
    </citation>
    <scope>IDENTIFICATION</scope>
</reference>
<organism evidence="1">
    <name type="scientific">Physcomitrium patens</name>
    <name type="common">Spreading-leaved earth moss</name>
    <name type="synonym">Physcomitrella patens</name>
    <dbReference type="NCBI Taxonomy" id="3218"/>
    <lineage>
        <taxon>Eukaryota</taxon>
        <taxon>Viridiplantae</taxon>
        <taxon>Streptophyta</taxon>
        <taxon>Embryophyta</taxon>
        <taxon>Bryophyta</taxon>
        <taxon>Bryophytina</taxon>
        <taxon>Bryopsida</taxon>
        <taxon>Funariidae</taxon>
        <taxon>Funariales</taxon>
        <taxon>Funariaceae</taxon>
        <taxon>Physcomitrium</taxon>
    </lineage>
</organism>
<proteinExistence type="predicted"/>
<dbReference type="EMBL" id="ABEU02000017">
    <property type="protein sequence ID" value="PNR35629.1"/>
    <property type="molecule type" value="Genomic_DNA"/>
</dbReference>
<dbReference type="InParanoid" id="A0A2K1J280"/>
<dbReference type="OMA" id="KVQVIHE"/>